<dbReference type="NCBIfam" id="TIGR00028">
    <property type="entry name" value="Mtu_PIN_fam"/>
    <property type="match status" value="1"/>
</dbReference>
<dbReference type="GO" id="GO:0045926">
    <property type="term" value="P:negative regulation of growth"/>
    <property type="evidence" value="ECO:0007669"/>
    <property type="project" value="UniProtKB-ARBA"/>
</dbReference>
<dbReference type="InterPro" id="IPR002716">
    <property type="entry name" value="PIN_dom"/>
</dbReference>
<evidence type="ECO:0000259" key="6">
    <source>
        <dbReference type="Pfam" id="PF01850"/>
    </source>
</evidence>
<organism evidence="7">
    <name type="scientific">Caldilineaceae bacterium SB0661_bin_32</name>
    <dbReference type="NCBI Taxonomy" id="2605255"/>
    <lineage>
        <taxon>Bacteria</taxon>
        <taxon>Bacillati</taxon>
        <taxon>Chloroflexota</taxon>
        <taxon>Caldilineae</taxon>
        <taxon>Caldilineales</taxon>
        <taxon>Caldilineaceae</taxon>
    </lineage>
</organism>
<dbReference type="InterPro" id="IPR029060">
    <property type="entry name" value="PIN-like_dom_sf"/>
</dbReference>
<dbReference type="EC" id="3.1.-.-" evidence="5"/>
<comment type="similarity">
    <text evidence="5">Belongs to the PINc/VapC protein family.</text>
</comment>
<keyword evidence="1 5" id="KW-1277">Toxin-antitoxin system</keyword>
<evidence type="ECO:0000256" key="1">
    <source>
        <dbReference type="ARBA" id="ARBA00022649"/>
    </source>
</evidence>
<gene>
    <name evidence="5" type="primary">vapC</name>
    <name evidence="7" type="ORF">F4X14_19745</name>
</gene>
<dbReference type="InterPro" id="IPR006226">
    <property type="entry name" value="Mtu_PIN"/>
</dbReference>
<proteinExistence type="inferred from homology"/>
<feature type="binding site" evidence="5">
    <location>
        <position position="106"/>
    </location>
    <ligand>
        <name>Mg(2+)</name>
        <dbReference type="ChEBI" id="CHEBI:18420"/>
    </ligand>
</feature>
<name>A0A6B1DC50_9CHLR</name>
<dbReference type="GO" id="GO:0000287">
    <property type="term" value="F:magnesium ion binding"/>
    <property type="evidence" value="ECO:0007669"/>
    <property type="project" value="UniProtKB-UniRule"/>
</dbReference>
<evidence type="ECO:0000256" key="2">
    <source>
        <dbReference type="ARBA" id="ARBA00022722"/>
    </source>
</evidence>
<dbReference type="SUPFAM" id="SSF88723">
    <property type="entry name" value="PIN domain-like"/>
    <property type="match status" value="1"/>
</dbReference>
<evidence type="ECO:0000256" key="5">
    <source>
        <dbReference type="HAMAP-Rule" id="MF_00265"/>
    </source>
</evidence>
<dbReference type="GO" id="GO:0090729">
    <property type="term" value="F:toxin activity"/>
    <property type="evidence" value="ECO:0007669"/>
    <property type="project" value="UniProtKB-KW"/>
</dbReference>
<dbReference type="Pfam" id="PF01850">
    <property type="entry name" value="PIN"/>
    <property type="match status" value="1"/>
</dbReference>
<dbReference type="GO" id="GO:0016788">
    <property type="term" value="F:hydrolase activity, acting on ester bonds"/>
    <property type="evidence" value="ECO:0007669"/>
    <property type="project" value="InterPro"/>
</dbReference>
<dbReference type="HAMAP" id="MF_00265">
    <property type="entry name" value="VapC_Nob1"/>
    <property type="match status" value="1"/>
</dbReference>
<evidence type="ECO:0000256" key="3">
    <source>
        <dbReference type="ARBA" id="ARBA00022723"/>
    </source>
</evidence>
<dbReference type="EMBL" id="VXMH01000107">
    <property type="protein sequence ID" value="MYC97196.1"/>
    <property type="molecule type" value="Genomic_DNA"/>
</dbReference>
<evidence type="ECO:0000313" key="7">
    <source>
        <dbReference type="EMBL" id="MYC97196.1"/>
    </source>
</evidence>
<accession>A0A6B1DC50</accession>
<comment type="caution">
    <text evidence="7">The sequence shown here is derived from an EMBL/GenBank/DDBJ whole genome shotgun (WGS) entry which is preliminary data.</text>
</comment>
<reference evidence="7" key="1">
    <citation type="submission" date="2019-09" db="EMBL/GenBank/DDBJ databases">
        <title>Characterisation of the sponge microbiome using genome-centric metagenomics.</title>
        <authorList>
            <person name="Engelberts J.P."/>
            <person name="Robbins S.J."/>
            <person name="De Goeij J.M."/>
            <person name="Aranda M."/>
            <person name="Bell S.C."/>
            <person name="Webster N.S."/>
        </authorList>
    </citation>
    <scope>NUCLEOTIDE SEQUENCE</scope>
    <source>
        <strain evidence="7">SB0661_bin_32</strain>
    </source>
</reference>
<keyword evidence="2 5" id="KW-0540">Nuclease</keyword>
<feature type="domain" description="PIN" evidence="6">
    <location>
        <begin position="4"/>
        <end position="129"/>
    </location>
</feature>
<sequence>MTALLDVNVLVALAWPNHVHYTAARAWFSRHSQDGWATCLLTEAGFVRVSCNPRLFDRKVSPEQAIAFLAELKRVGTHSFWPLDRSVHDLPVQITERIQGFRQVTDALLVAAALQRGGRVATFDAGLASLVRNSDRDAVSVIPV</sequence>
<protein>
    <recommendedName>
        <fullName evidence="5">Ribonuclease VapC</fullName>
        <shortName evidence="5">RNase VapC</shortName>
        <ecNumber evidence="5">3.1.-.-</ecNumber>
    </recommendedName>
    <alternativeName>
        <fullName evidence="5">Toxin VapC</fullName>
    </alternativeName>
</protein>
<dbReference type="Gene3D" id="3.40.50.1010">
    <property type="entry name" value="5'-nuclease"/>
    <property type="match status" value="1"/>
</dbReference>
<comment type="cofactor">
    <cofactor evidence="5">
        <name>Mg(2+)</name>
        <dbReference type="ChEBI" id="CHEBI:18420"/>
    </cofactor>
</comment>
<keyword evidence="5" id="KW-0460">Magnesium</keyword>
<dbReference type="AlphaFoldDB" id="A0A6B1DC50"/>
<feature type="binding site" evidence="5">
    <location>
        <position position="6"/>
    </location>
    <ligand>
        <name>Mg(2+)</name>
        <dbReference type="ChEBI" id="CHEBI:18420"/>
    </ligand>
</feature>
<dbReference type="InterPro" id="IPR022907">
    <property type="entry name" value="VapC_family"/>
</dbReference>
<dbReference type="GO" id="GO:0004540">
    <property type="term" value="F:RNA nuclease activity"/>
    <property type="evidence" value="ECO:0007669"/>
    <property type="project" value="InterPro"/>
</dbReference>
<keyword evidence="5" id="KW-0800">Toxin</keyword>
<keyword evidence="3 5" id="KW-0479">Metal-binding</keyword>
<keyword evidence="4 5" id="KW-0378">Hydrolase</keyword>
<comment type="function">
    <text evidence="5">Toxic component of a toxin-antitoxin (TA) system. An RNase.</text>
</comment>
<evidence type="ECO:0000256" key="4">
    <source>
        <dbReference type="ARBA" id="ARBA00022801"/>
    </source>
</evidence>